<dbReference type="InterPro" id="IPR001757">
    <property type="entry name" value="P_typ_ATPase"/>
</dbReference>
<feature type="transmembrane region" description="Helical" evidence="6">
    <location>
        <begin position="661"/>
        <end position="682"/>
    </location>
</feature>
<keyword evidence="4 6" id="KW-1133">Transmembrane helix</keyword>
<dbReference type="PRINTS" id="PR00119">
    <property type="entry name" value="CATATPASE"/>
</dbReference>
<keyword evidence="5 6" id="KW-0472">Membrane</keyword>
<dbReference type="SUPFAM" id="SSF56784">
    <property type="entry name" value="HAD-like"/>
    <property type="match status" value="1"/>
</dbReference>
<dbReference type="InterPro" id="IPR008250">
    <property type="entry name" value="ATPase_P-typ_transduc_dom_A_sf"/>
</dbReference>
<name>A0ABS8EUG3_9FIRM</name>
<sequence>MEKQAGLTGQEVEERIRSGQVNRMENHMVKTNKEIVKAHLLTYFNFLNLFLAILVLITGQFKNMTFMGVVIVNAVIGIVQELKVKKVVDKLTVLTASKAHVVREGEKYEIDIEEVVKDDILIVTNGDQICADCTVLECDGLEVNESMLTGESKPVKKKAGDELMSGSFVVAGGGVGRVVHVGDENYAAELTRKAKTKKRATSEMQNTIKRIIAVISILIIPIGILLFRSQISAQGMTRNEAIVATVAGIIGMIPEGLVLLTSISFILGVGRLAKKRALVQEMEAIEALARINVLCLDKTGTITTGELEVTEVLGLGEVKKEEVSEIMNELTFAFEDSNNTQEALKRYFHRMDRFTVVQKIPFSSERKYRAIEFEEKGCYVLGAPEFLLQDDEEGAEILRKVNQYSEEGYRVLLLGKCGSVQAEDGSVSEVSPMGLIVILDCIRKEAPDVFQYFRGQKVEIKVISGDNPVTVSKIAGKAGLLGAEKYVDASALGDDPQSYREAVQKYNVFGRVKPEQKQKLVHAYQSEKKVVGMVGDGVNDVLALKDAECGIAMAAGSDAAKQSAHIVLLDSDFACLRNIVSEGRTIIANIERVSALYLTKTLYSILLCVIFILLGRAYPFIPVQLSLISAACIGFPSFVLTLEHTEEVTSTGFLRHVMQTALPAAITMVVTLLVVQVLSPFWKETEVFTYTFDLLVGGAVGIMVVFRVCRPLNWLRGILCVCVIAVFSVGVLLFPGFLGIHSIFCWQMVLAIPLVCMAILLYHELIRLILCCYRIRDRIYEKLEILFPKRKKKRSR</sequence>
<dbReference type="Pfam" id="PF00702">
    <property type="entry name" value="Hydrolase"/>
    <property type="match status" value="1"/>
</dbReference>
<dbReference type="InterPro" id="IPR023214">
    <property type="entry name" value="HAD_sf"/>
</dbReference>
<dbReference type="InterPro" id="IPR036412">
    <property type="entry name" value="HAD-like_sf"/>
</dbReference>
<dbReference type="Gene3D" id="2.70.150.10">
    <property type="entry name" value="Calcium-transporting ATPase, cytoplasmic transduction domain A"/>
    <property type="match status" value="1"/>
</dbReference>
<comment type="subcellular location">
    <subcellularLocation>
        <location evidence="1">Membrane</location>
        <topology evidence="1">Multi-pass membrane protein</topology>
    </subcellularLocation>
</comment>
<dbReference type="NCBIfam" id="TIGR01494">
    <property type="entry name" value="ATPase_P-type"/>
    <property type="match status" value="2"/>
</dbReference>
<evidence type="ECO:0000256" key="6">
    <source>
        <dbReference type="SAM" id="Phobius"/>
    </source>
</evidence>
<dbReference type="EMBL" id="JAJEQE010000015">
    <property type="protein sequence ID" value="MCC2148841.1"/>
    <property type="molecule type" value="Genomic_DNA"/>
</dbReference>
<dbReference type="Pfam" id="PF00122">
    <property type="entry name" value="E1-E2_ATPase"/>
    <property type="match status" value="1"/>
</dbReference>
<feature type="transmembrane region" description="Helical" evidence="6">
    <location>
        <begin position="718"/>
        <end position="744"/>
    </location>
</feature>
<proteinExistence type="predicted"/>
<evidence type="ECO:0000259" key="7">
    <source>
        <dbReference type="Pfam" id="PF00122"/>
    </source>
</evidence>
<dbReference type="SUPFAM" id="SSF81665">
    <property type="entry name" value="Calcium ATPase, transmembrane domain M"/>
    <property type="match status" value="1"/>
</dbReference>
<feature type="transmembrane region" description="Helical" evidence="6">
    <location>
        <begin position="594"/>
        <end position="614"/>
    </location>
</feature>
<evidence type="ECO:0000256" key="1">
    <source>
        <dbReference type="ARBA" id="ARBA00004141"/>
    </source>
</evidence>
<dbReference type="RefSeq" id="WP_248835144.1">
    <property type="nucleotide sequence ID" value="NZ_JAJEQE010000015.1"/>
</dbReference>
<evidence type="ECO:0000256" key="4">
    <source>
        <dbReference type="ARBA" id="ARBA00022989"/>
    </source>
</evidence>
<dbReference type="InterPro" id="IPR023298">
    <property type="entry name" value="ATPase_P-typ_TM_dom_sf"/>
</dbReference>
<reference evidence="8 9" key="1">
    <citation type="submission" date="2021-10" db="EMBL/GenBank/DDBJ databases">
        <title>Anaerobic single-cell dispensing facilitates the cultivation of human gut bacteria.</title>
        <authorList>
            <person name="Afrizal A."/>
        </authorList>
    </citation>
    <scope>NUCLEOTIDE SEQUENCE [LARGE SCALE GENOMIC DNA]</scope>
    <source>
        <strain evidence="8 9">CLA-AA-H246</strain>
    </source>
</reference>
<dbReference type="Gene3D" id="3.40.50.1000">
    <property type="entry name" value="HAD superfamily/HAD-like"/>
    <property type="match status" value="1"/>
</dbReference>
<feature type="transmembrane region" description="Helical" evidence="6">
    <location>
        <begin position="750"/>
        <end position="773"/>
    </location>
</feature>
<organism evidence="8 9">
    <name type="scientific">Hominisplanchenecus faecis</name>
    <dbReference type="NCBI Taxonomy" id="2885351"/>
    <lineage>
        <taxon>Bacteria</taxon>
        <taxon>Bacillati</taxon>
        <taxon>Bacillota</taxon>
        <taxon>Clostridia</taxon>
        <taxon>Lachnospirales</taxon>
        <taxon>Lachnospiraceae</taxon>
        <taxon>Hominisplanchenecus</taxon>
    </lineage>
</organism>
<dbReference type="PRINTS" id="PR00120">
    <property type="entry name" value="HATPASE"/>
</dbReference>
<evidence type="ECO:0000256" key="5">
    <source>
        <dbReference type="ARBA" id="ARBA00023136"/>
    </source>
</evidence>
<feature type="transmembrane region" description="Helical" evidence="6">
    <location>
        <begin position="211"/>
        <end position="229"/>
    </location>
</feature>
<dbReference type="PANTHER" id="PTHR42861">
    <property type="entry name" value="CALCIUM-TRANSPORTING ATPASE"/>
    <property type="match status" value="1"/>
</dbReference>
<feature type="transmembrane region" description="Helical" evidence="6">
    <location>
        <begin position="40"/>
        <end position="58"/>
    </location>
</feature>
<comment type="caution">
    <text evidence="8">The sequence shown here is derived from an EMBL/GenBank/DDBJ whole genome shotgun (WGS) entry which is preliminary data.</text>
</comment>
<dbReference type="Gene3D" id="3.40.1110.10">
    <property type="entry name" value="Calcium-transporting ATPase, cytoplasmic domain N"/>
    <property type="match status" value="1"/>
</dbReference>
<accession>A0ABS8EUG3</accession>
<evidence type="ECO:0000313" key="9">
    <source>
        <dbReference type="Proteomes" id="UP001299235"/>
    </source>
</evidence>
<dbReference type="InterPro" id="IPR059000">
    <property type="entry name" value="ATPase_P-type_domA"/>
</dbReference>
<feature type="transmembrane region" description="Helical" evidence="6">
    <location>
        <begin position="64"/>
        <end position="82"/>
    </location>
</feature>
<protein>
    <submittedName>
        <fullName evidence="8">HAD-IC family P-type ATPase</fullName>
    </submittedName>
</protein>
<dbReference type="SUPFAM" id="SSF81653">
    <property type="entry name" value="Calcium ATPase, transduction domain A"/>
    <property type="match status" value="1"/>
</dbReference>
<dbReference type="Proteomes" id="UP001299235">
    <property type="component" value="Unassembled WGS sequence"/>
</dbReference>
<dbReference type="SFLD" id="SFLDF00027">
    <property type="entry name" value="p-type_atpase"/>
    <property type="match status" value="1"/>
</dbReference>
<gene>
    <name evidence="8" type="ORF">LKD42_06185</name>
</gene>
<keyword evidence="2 6" id="KW-0812">Transmembrane</keyword>
<keyword evidence="3" id="KW-1278">Translocase</keyword>
<dbReference type="SFLD" id="SFLDG00002">
    <property type="entry name" value="C1.7:_P-type_atpase_like"/>
    <property type="match status" value="1"/>
</dbReference>
<feature type="transmembrane region" description="Helical" evidence="6">
    <location>
        <begin position="688"/>
        <end position="706"/>
    </location>
</feature>
<keyword evidence="9" id="KW-1185">Reference proteome</keyword>
<evidence type="ECO:0000313" key="8">
    <source>
        <dbReference type="EMBL" id="MCC2148841.1"/>
    </source>
</evidence>
<feature type="transmembrane region" description="Helical" evidence="6">
    <location>
        <begin position="241"/>
        <end position="267"/>
    </location>
</feature>
<feature type="transmembrane region" description="Helical" evidence="6">
    <location>
        <begin position="620"/>
        <end position="640"/>
    </location>
</feature>
<dbReference type="PROSITE" id="PS00154">
    <property type="entry name" value="ATPASE_E1_E2"/>
    <property type="match status" value="1"/>
</dbReference>
<evidence type="ECO:0000256" key="3">
    <source>
        <dbReference type="ARBA" id="ARBA00022967"/>
    </source>
</evidence>
<dbReference type="InterPro" id="IPR044492">
    <property type="entry name" value="P_typ_ATPase_HD_dom"/>
</dbReference>
<feature type="domain" description="P-type ATPase A" evidence="7">
    <location>
        <begin position="94"/>
        <end position="193"/>
    </location>
</feature>
<dbReference type="SFLD" id="SFLDS00003">
    <property type="entry name" value="Haloacid_Dehalogenase"/>
    <property type="match status" value="1"/>
</dbReference>
<dbReference type="InterPro" id="IPR018303">
    <property type="entry name" value="ATPase_P-typ_P_site"/>
</dbReference>
<dbReference type="InterPro" id="IPR023299">
    <property type="entry name" value="ATPase_P-typ_cyto_dom_N"/>
</dbReference>
<dbReference type="Gene3D" id="1.20.1110.10">
    <property type="entry name" value="Calcium-transporting ATPase, transmembrane domain"/>
    <property type="match status" value="1"/>
</dbReference>
<evidence type="ECO:0000256" key="2">
    <source>
        <dbReference type="ARBA" id="ARBA00022692"/>
    </source>
</evidence>